<dbReference type="PANTHER" id="PTHR37817">
    <property type="entry name" value="N-ACETYLTRANSFERASE EIS"/>
    <property type="match status" value="1"/>
</dbReference>
<keyword evidence="3" id="KW-1185">Reference proteome</keyword>
<proteinExistence type="predicted"/>
<evidence type="ECO:0000313" key="3">
    <source>
        <dbReference type="Proteomes" id="UP001527882"/>
    </source>
</evidence>
<dbReference type="Pfam" id="PF13530">
    <property type="entry name" value="SCP2_2"/>
    <property type="match status" value="1"/>
</dbReference>
<gene>
    <name evidence="2" type="ORF">O9H85_36850</name>
</gene>
<organism evidence="2 3">
    <name type="scientific">Paenibacillus gyeongsangnamensis</name>
    <dbReference type="NCBI Taxonomy" id="3388067"/>
    <lineage>
        <taxon>Bacteria</taxon>
        <taxon>Bacillati</taxon>
        <taxon>Bacillota</taxon>
        <taxon>Bacilli</taxon>
        <taxon>Bacillales</taxon>
        <taxon>Paenibacillaceae</taxon>
        <taxon>Paenibacillus</taxon>
    </lineage>
</organism>
<dbReference type="RefSeq" id="WP_269886292.1">
    <property type="nucleotide sequence ID" value="NZ_JAQAGZ010000052.1"/>
</dbReference>
<dbReference type="PROSITE" id="PS51186">
    <property type="entry name" value="GNAT"/>
    <property type="match status" value="1"/>
</dbReference>
<feature type="domain" description="N-acetyltransferase" evidence="1">
    <location>
        <begin position="9"/>
        <end position="154"/>
    </location>
</feature>
<evidence type="ECO:0000259" key="1">
    <source>
        <dbReference type="PROSITE" id="PS51186"/>
    </source>
</evidence>
<dbReference type="Pfam" id="PF13527">
    <property type="entry name" value="Acetyltransf_9"/>
    <property type="match status" value="1"/>
</dbReference>
<dbReference type="InterPro" id="IPR041380">
    <property type="entry name" value="Acetyltransf_17"/>
</dbReference>
<dbReference type="EC" id="2.3.1.-" evidence="2"/>
<dbReference type="InterPro" id="IPR000182">
    <property type="entry name" value="GNAT_dom"/>
</dbReference>
<evidence type="ECO:0000313" key="2">
    <source>
        <dbReference type="EMBL" id="MCZ8517765.1"/>
    </source>
</evidence>
<keyword evidence="2" id="KW-0808">Transferase</keyword>
<dbReference type="Pfam" id="PF17668">
    <property type="entry name" value="Acetyltransf_17"/>
    <property type="match status" value="1"/>
</dbReference>
<reference evidence="2 3" key="1">
    <citation type="submission" date="2022-12" db="EMBL/GenBank/DDBJ databases">
        <title>Draft genome sequence of Paenibacillus sp. dW9.</title>
        <authorList>
            <person name="Choi E.-W."/>
            <person name="Kim D.-U."/>
        </authorList>
    </citation>
    <scope>NUCLEOTIDE SEQUENCE [LARGE SCALE GENOMIC DNA]</scope>
    <source>
        <strain evidence="3">dW9</strain>
    </source>
</reference>
<dbReference type="SUPFAM" id="SSF55729">
    <property type="entry name" value="Acyl-CoA N-acyltransferases (Nat)"/>
    <property type="match status" value="1"/>
</dbReference>
<dbReference type="SUPFAM" id="SSF55718">
    <property type="entry name" value="SCP-like"/>
    <property type="match status" value="1"/>
</dbReference>
<dbReference type="InterPro" id="IPR016181">
    <property type="entry name" value="Acyl_CoA_acyltransferase"/>
</dbReference>
<keyword evidence="2" id="KW-0012">Acyltransferase</keyword>
<accession>A0ABT4QM00</accession>
<dbReference type="InterPro" id="IPR036527">
    <property type="entry name" value="SCP2_sterol-bd_dom_sf"/>
</dbReference>
<name>A0ABT4QM00_9BACL</name>
<dbReference type="PANTHER" id="PTHR37817:SF1">
    <property type="entry name" value="N-ACETYLTRANSFERASE EIS"/>
    <property type="match status" value="1"/>
</dbReference>
<dbReference type="Gene3D" id="3.30.1050.10">
    <property type="entry name" value="SCP2 sterol-binding domain"/>
    <property type="match status" value="1"/>
</dbReference>
<dbReference type="InterPro" id="IPR051554">
    <property type="entry name" value="Acetyltransferase_Eis"/>
</dbReference>
<protein>
    <submittedName>
        <fullName evidence="2">GNAT family N-acetyltransferase</fullName>
        <ecNumber evidence="2">2.3.1.-</ecNumber>
    </submittedName>
</protein>
<dbReference type="Proteomes" id="UP001527882">
    <property type="component" value="Unassembled WGS sequence"/>
</dbReference>
<sequence length="400" mass="45638">MNHSHENGIEIQLIPEAYYGDSLTLSAFAFQFELTPEERENRLSQMSSDPKWGAFVNGQLASQLTIISLQTWIQGKPMAMGGIASVSTWPEFRRGGLVGRLLGEALRNMRAENQTVSFLHPFQFGFYRRFGWETYTDYKKYEIPAELLPKLPPQPGRVVRLKEEEAVAALNPLYTAYAARYNGTLVRTEEWWKKRILERKKGTAAVYADDEGRAKGYVLYQVKNQVLTVHELVHLDHGARLGLWRFLSDHDSMIDKVVLQAPVDDRLPFLLDNPRIKQELVPYFMARIVDAAAFLEEYPFNSGSESTFKLEITDEHASWNQRSFVVTVDESGTAHVDKDEEKDCDVPSVRCSIQTLSAMMLGYQRPDFLREIGRLEAGAEAADALERLIPARTTYLPDFF</sequence>
<dbReference type="InterPro" id="IPR025559">
    <property type="entry name" value="Eis_dom"/>
</dbReference>
<dbReference type="GO" id="GO:0016746">
    <property type="term" value="F:acyltransferase activity"/>
    <property type="evidence" value="ECO:0007669"/>
    <property type="project" value="UniProtKB-KW"/>
</dbReference>
<comment type="caution">
    <text evidence="2">The sequence shown here is derived from an EMBL/GenBank/DDBJ whole genome shotgun (WGS) entry which is preliminary data.</text>
</comment>
<dbReference type="Gene3D" id="3.40.630.30">
    <property type="match status" value="2"/>
</dbReference>
<dbReference type="EMBL" id="JAQAGZ010000052">
    <property type="protein sequence ID" value="MCZ8517765.1"/>
    <property type="molecule type" value="Genomic_DNA"/>
</dbReference>